<dbReference type="EMBL" id="CP059075">
    <property type="protein sequence ID" value="QRE03190.1"/>
    <property type="molecule type" value="Genomic_DNA"/>
</dbReference>
<dbReference type="GO" id="GO:0004177">
    <property type="term" value="F:aminopeptidase activity"/>
    <property type="evidence" value="ECO:0007669"/>
    <property type="project" value="UniProtKB-KW"/>
</dbReference>
<dbReference type="RefSeq" id="WP_094138959.1">
    <property type="nucleotide sequence ID" value="NZ_CP059075.1"/>
</dbReference>
<keyword evidence="1" id="KW-0645">Protease</keyword>
<sequence length="921" mass="106977">MTVVLNEVSHSLIVTQTIQFINNSDKPLSKLVLNDWNNAYSNKYSPLGKRFSDEYVRNFHLAPNRDRGNTTITKILVNDSIAQYNRAKNHLDIIEIVLKNSLKTSKSVTLTIEYSLKIPNSKFTRFGYNDGKYILNNCFLSLARLASNGQFAYYSNENLEDIANAIYTTINIDFVIPKSYEITCNLNFSNQTENETTKTIRYKNQNSDQIQLAIEKNNSYESFKNDNIEVQTNLSETKLNGIQKAIIIDKIVNYVTHNLGEITEKTIMISQADYERNPFYGLNQLPAFISPFPNDFLYEIKFLKAYLYNYLKASLKIDLRKSGYIFDAIQVYMMMKYIDENYPELKMLGNLSKYKILKGYNLVNANFNEQYKYLYLLMARDNLDQTIGESKESFIKFNEQIAGKYKAGLSFKYLNLVLKDSTVENSFREFLALNKEKQTTSSDFETILSKKANQNIDWFFSNLINSRKIIDYKFGTINKTKDRISITIKNNSNAIVPITITGLKNKEVVFSQWLYNVKNDTTFAISRNIADKLVLNYNNSIPEFNARNNYKSLKGFLSLNRPLQFNFFKDLENPAYNQIFYLPEITYNLYDGIITSLSLHNKSFINRTFIYDVSPSYSSKTKSFTGYGSIAFRQQYRDKKLYEIKYGLSGSYYHYIQNAAYLKINPVVQFKFRDSDLRSNKRQYLTFRNIFVNKDLAPISSATKTITTDTPLRYSVFNARYSVSNSEIAKGFGLGTDLQFSGDFGKISTEIGYRKLLENNYQFSLRLYAGTFIYKNTSTEFYSFGLDRPKDYLFDYNYYGRSESTGLFSQEIIIAEGGFKSKFANPYANKWMTTINATSSIWHWIEMYGDIGLYQNKGQNPKFVYDSGLHLDLVPGYFELFFPIYSSNGFEMGQKNYQEKIRFTASFNPKTLIGLFTRKWF</sequence>
<proteinExistence type="predicted"/>
<evidence type="ECO:0000313" key="2">
    <source>
        <dbReference type="Proteomes" id="UP000596329"/>
    </source>
</evidence>
<dbReference type="InterPro" id="IPR027268">
    <property type="entry name" value="Peptidase_M4/M1_CTD_sf"/>
</dbReference>
<accession>A0A7U2NDI9</accession>
<keyword evidence="1" id="KW-0031">Aminopeptidase</keyword>
<gene>
    <name evidence="1" type="ORF">H0H26_09805</name>
</gene>
<evidence type="ECO:0000313" key="1">
    <source>
        <dbReference type="EMBL" id="QRE03190.1"/>
    </source>
</evidence>
<dbReference type="Proteomes" id="UP000596329">
    <property type="component" value="Chromosome"/>
</dbReference>
<organism evidence="1 2">
    <name type="scientific">Flavobacterium psychrophilum</name>
    <dbReference type="NCBI Taxonomy" id="96345"/>
    <lineage>
        <taxon>Bacteria</taxon>
        <taxon>Pseudomonadati</taxon>
        <taxon>Bacteroidota</taxon>
        <taxon>Flavobacteriia</taxon>
        <taxon>Flavobacteriales</taxon>
        <taxon>Flavobacteriaceae</taxon>
        <taxon>Flavobacterium</taxon>
    </lineage>
</organism>
<dbReference type="Gene3D" id="1.10.390.10">
    <property type="entry name" value="Neutral Protease Domain 2"/>
    <property type="match status" value="1"/>
</dbReference>
<dbReference type="AlphaFoldDB" id="A0A7U2NDI9"/>
<reference evidence="1 2" key="1">
    <citation type="submission" date="2020-07" db="EMBL/GenBank/DDBJ databases">
        <title>Genomic characterization of Flavobacterium psychrophilum strains.</title>
        <authorList>
            <person name="Castillo D."/>
            <person name="Jorgensen J."/>
            <person name="Middelboe M."/>
        </authorList>
    </citation>
    <scope>NUCLEOTIDE SEQUENCE [LARGE SCALE GENOMIC DNA]</scope>
    <source>
        <strain evidence="1 2">FPS-R7</strain>
    </source>
</reference>
<protein>
    <submittedName>
        <fullName evidence="1">Aminopeptidase</fullName>
    </submittedName>
</protein>
<name>A0A7U2NDI9_FLAPS</name>
<keyword evidence="1" id="KW-0378">Hydrolase</keyword>